<dbReference type="OrthoDB" id="21690at2"/>
<dbReference type="EMBL" id="CP025544">
    <property type="protein sequence ID" value="AXK60403.1"/>
    <property type="molecule type" value="Genomic_DNA"/>
</dbReference>
<dbReference type="SUPFAM" id="SSF56925">
    <property type="entry name" value="OMPA-like"/>
    <property type="match status" value="1"/>
</dbReference>
<proteinExistence type="predicted"/>
<keyword evidence="2" id="KW-1185">Reference proteome</keyword>
<dbReference type="Gene3D" id="2.40.160.20">
    <property type="match status" value="1"/>
</dbReference>
<dbReference type="InterPro" id="IPR011250">
    <property type="entry name" value="OMP/PagP_B-barrel"/>
</dbReference>
<protein>
    <recommendedName>
        <fullName evidence="3">Outer membrane protein beta-barrel domain-containing protein</fullName>
    </recommendedName>
</protein>
<organism evidence="1 2">
    <name type="scientific">Candidatus Chromulinivorax destructor</name>
    <dbReference type="NCBI Taxonomy" id="2066483"/>
    <lineage>
        <taxon>Bacteria</taxon>
        <taxon>Candidatus Babelota</taxon>
        <taxon>Candidatus Babeliae</taxon>
        <taxon>Candidatus Babeliales</taxon>
        <taxon>Candidatus Chromulinivoraceae</taxon>
        <taxon>Candidatus Chromulinivorax</taxon>
    </lineage>
</organism>
<dbReference type="AlphaFoldDB" id="A0A345ZAT6"/>
<name>A0A345ZAT6_9BACT</name>
<evidence type="ECO:0008006" key="3">
    <source>
        <dbReference type="Google" id="ProtNLM"/>
    </source>
</evidence>
<gene>
    <name evidence="1" type="ORF">C0J27_01405</name>
</gene>
<dbReference type="KEGG" id="cdes:C0J27_01405"/>
<dbReference type="RefSeq" id="WP_115585418.1">
    <property type="nucleotide sequence ID" value="NZ_CP025544.1"/>
</dbReference>
<dbReference type="Proteomes" id="UP000254834">
    <property type="component" value="Chromosome"/>
</dbReference>
<sequence>MTYNKLIALITFMSMVIPVVAHDVLLEVKGAAFLPTSEIFRDMYHYCGNFGGEATVGSGFDHVYGFGSIDFLVKHGNTVELNNPTKMTIVNFALGLKYFVPFEHGDFYLGLGVQPTHLTTFDRISAELLVLQSQWSCGGIAKMGVIFDLPHSLFVDLYFDYSFVKFDNFGVDAGQTPVNAGLLGVGIGYRFN</sequence>
<evidence type="ECO:0000313" key="2">
    <source>
        <dbReference type="Proteomes" id="UP000254834"/>
    </source>
</evidence>
<evidence type="ECO:0000313" key="1">
    <source>
        <dbReference type="EMBL" id="AXK60403.1"/>
    </source>
</evidence>
<accession>A0A345ZAT6</accession>
<reference evidence="1 2" key="1">
    <citation type="submission" date="2017-12" db="EMBL/GenBank/DDBJ databases">
        <title>Chromulinavorax destructans is a abundant pathogen of dominant heterotrophic picoflagllates.</title>
        <authorList>
            <person name="Deeg C.M."/>
            <person name="Zimmer M."/>
            <person name="Suttle C.A."/>
        </authorList>
    </citation>
    <scope>NUCLEOTIDE SEQUENCE [LARGE SCALE GENOMIC DNA]</scope>
    <source>
        <strain evidence="1 2">SeV1</strain>
    </source>
</reference>